<evidence type="ECO:0000313" key="7">
    <source>
        <dbReference type="Proteomes" id="UP001231189"/>
    </source>
</evidence>
<keyword evidence="3" id="KW-0805">Transcription regulation</keyword>
<keyword evidence="3" id="KW-0927">Auxin signaling pathway</keyword>
<keyword evidence="4" id="KW-1133">Transmembrane helix</keyword>
<organism evidence="6 7">
    <name type="scientific">Lolium multiflorum</name>
    <name type="common">Italian ryegrass</name>
    <name type="synonym">Lolium perenne subsp. multiflorum</name>
    <dbReference type="NCBI Taxonomy" id="4521"/>
    <lineage>
        <taxon>Eukaryota</taxon>
        <taxon>Viridiplantae</taxon>
        <taxon>Streptophyta</taxon>
        <taxon>Embryophyta</taxon>
        <taxon>Tracheophyta</taxon>
        <taxon>Spermatophyta</taxon>
        <taxon>Magnoliopsida</taxon>
        <taxon>Liliopsida</taxon>
        <taxon>Poales</taxon>
        <taxon>Poaceae</taxon>
        <taxon>BOP clade</taxon>
        <taxon>Pooideae</taxon>
        <taxon>Poodae</taxon>
        <taxon>Poeae</taxon>
        <taxon>Poeae Chloroplast Group 2 (Poeae type)</taxon>
        <taxon>Loliodinae</taxon>
        <taxon>Loliinae</taxon>
        <taxon>Lolium</taxon>
    </lineage>
</organism>
<evidence type="ECO:0000256" key="2">
    <source>
        <dbReference type="ARBA" id="ARBA00011726"/>
    </source>
</evidence>
<protein>
    <recommendedName>
        <fullName evidence="3">Auxin-responsive protein</fullName>
    </recommendedName>
</protein>
<dbReference type="GO" id="GO:0005634">
    <property type="term" value="C:nucleus"/>
    <property type="evidence" value="ECO:0007669"/>
    <property type="project" value="UniProtKB-SubCell"/>
</dbReference>
<keyword evidence="3" id="KW-0539">Nucleus</keyword>
<accession>A0AAD8TKN4</accession>
<name>A0AAD8TKN4_LOLMU</name>
<feature type="transmembrane region" description="Helical" evidence="4">
    <location>
        <begin position="12"/>
        <end position="29"/>
    </location>
</feature>
<dbReference type="Pfam" id="PF02309">
    <property type="entry name" value="AUX_IAA"/>
    <property type="match status" value="1"/>
</dbReference>
<feature type="domain" description="AUX/IAA" evidence="5">
    <location>
        <begin position="30"/>
        <end position="94"/>
    </location>
</feature>
<dbReference type="PANTHER" id="PTHR31734">
    <property type="entry name" value="AUXIN-RESPONSIVE PROTEIN IAA17"/>
    <property type="match status" value="1"/>
</dbReference>
<comment type="subcellular location">
    <subcellularLocation>
        <location evidence="3">Nucleus</location>
    </subcellularLocation>
</comment>
<gene>
    <name evidence="6" type="ORF">QYE76_045139</name>
</gene>
<dbReference type="GO" id="GO:0009734">
    <property type="term" value="P:auxin-activated signaling pathway"/>
    <property type="evidence" value="ECO:0007669"/>
    <property type="project" value="UniProtKB-UniRule"/>
</dbReference>
<evidence type="ECO:0000256" key="1">
    <source>
        <dbReference type="ARBA" id="ARBA00002159"/>
    </source>
</evidence>
<keyword evidence="3" id="KW-0804">Transcription</keyword>
<keyword evidence="4" id="KW-0812">Transmembrane</keyword>
<proteinExistence type="inferred from homology"/>
<keyword evidence="3" id="KW-0678">Repressor</keyword>
<comment type="subunit">
    <text evidence="2 3">Homodimers and heterodimers.</text>
</comment>
<sequence length="212" mass="24175">MPPLRQIQLNSVALFEGFLLAFNVYWSVVRKPSAKDRITNGKADCLQDQEYVLTYEDKDDDWMLVAHLRWEYYLYYTICRKLKSMRGSDAAGIGAFDLYILQNIKMISKGSKADIKYLLYFRVATGHGPHRPRMHGSRHVSDLAQLIDLTFCTLSAKVLGVHRYTCELDRNTTQQASKLRTPLPLVKAAPLSTHSQALSPDTLYPVAHKVKL</sequence>
<evidence type="ECO:0000256" key="4">
    <source>
        <dbReference type="SAM" id="Phobius"/>
    </source>
</evidence>
<dbReference type="InterPro" id="IPR033389">
    <property type="entry name" value="AUX/IAA_dom"/>
</dbReference>
<dbReference type="GO" id="GO:0006355">
    <property type="term" value="P:regulation of DNA-templated transcription"/>
    <property type="evidence" value="ECO:0007669"/>
    <property type="project" value="InterPro"/>
</dbReference>
<evidence type="ECO:0000259" key="5">
    <source>
        <dbReference type="Pfam" id="PF02309"/>
    </source>
</evidence>
<dbReference type="Proteomes" id="UP001231189">
    <property type="component" value="Unassembled WGS sequence"/>
</dbReference>
<comment type="function">
    <text evidence="1 3">Aux/IAA proteins are short-lived transcriptional factors that function as repressors of early auxin response genes at low auxin concentrations.</text>
</comment>
<comment type="caution">
    <text evidence="6">The sequence shown here is derived from an EMBL/GenBank/DDBJ whole genome shotgun (WGS) entry which is preliminary data.</text>
</comment>
<keyword evidence="4" id="KW-0472">Membrane</keyword>
<comment type="similarity">
    <text evidence="3">Belongs to the Aux/IAA family.</text>
</comment>
<keyword evidence="7" id="KW-1185">Reference proteome</keyword>
<evidence type="ECO:0000313" key="6">
    <source>
        <dbReference type="EMBL" id="KAK1684291.1"/>
    </source>
</evidence>
<dbReference type="AlphaFoldDB" id="A0AAD8TKN4"/>
<dbReference type="InterPro" id="IPR003311">
    <property type="entry name" value="AUX_IAA"/>
</dbReference>
<dbReference type="EMBL" id="JAUUTY010000002">
    <property type="protein sequence ID" value="KAK1684291.1"/>
    <property type="molecule type" value="Genomic_DNA"/>
</dbReference>
<dbReference type="Gene3D" id="3.10.20.90">
    <property type="entry name" value="Phosphatidylinositol 3-kinase Catalytic Subunit, Chain A, domain 1"/>
    <property type="match status" value="1"/>
</dbReference>
<reference evidence="6" key="1">
    <citation type="submission" date="2023-07" db="EMBL/GenBank/DDBJ databases">
        <title>A chromosome-level genome assembly of Lolium multiflorum.</title>
        <authorList>
            <person name="Chen Y."/>
            <person name="Copetti D."/>
            <person name="Kolliker R."/>
            <person name="Studer B."/>
        </authorList>
    </citation>
    <scope>NUCLEOTIDE SEQUENCE</scope>
    <source>
        <strain evidence="6">02402/16</strain>
        <tissue evidence="6">Leaf</tissue>
    </source>
</reference>
<dbReference type="PANTHER" id="PTHR31734:SF226">
    <property type="entry name" value="AUXIN-RESPONSIVE PROTEIN IAA17"/>
    <property type="match status" value="1"/>
</dbReference>
<evidence type="ECO:0000256" key="3">
    <source>
        <dbReference type="RuleBase" id="RU004549"/>
    </source>
</evidence>